<protein>
    <submittedName>
        <fullName evidence="1">Uncharacterized protein</fullName>
    </submittedName>
</protein>
<geneLocation type="mitochondrion" evidence="1"/>
<reference evidence="1" key="1">
    <citation type="submission" date="2017-03" db="EMBL/GenBank/DDBJ databases">
        <title>The mitochondrial genome of the carnivorous plant Utricularia reniformis (Lentibulariaceae): structure, comparative analysis and evolutionary landmarks.</title>
        <authorList>
            <person name="Silva S.R."/>
            <person name="Alvarenga D.O."/>
            <person name="Michael T.P."/>
            <person name="Miranda V.F.O."/>
            <person name="Varani A.M."/>
        </authorList>
    </citation>
    <scope>NUCLEOTIDE SEQUENCE</scope>
</reference>
<proteinExistence type="predicted"/>
<sequence>MNSLIDIWTGPLLKKKIWFCQRNCGQEYPKKVINSENRTVNFREMFPLSSMLNQLSHIFENIQMTGVCNTCN</sequence>
<dbReference type="AlphaFoldDB" id="A0A1Y0B4V4"/>
<accession>A0A1Y0B4V4</accession>
<name>A0A1Y0B4V4_9LAMI</name>
<evidence type="ECO:0000313" key="1">
    <source>
        <dbReference type="EMBL" id="ART32369.1"/>
    </source>
</evidence>
<keyword evidence="1" id="KW-0496">Mitochondrion</keyword>
<dbReference type="EMBL" id="KY774314">
    <property type="protein sequence ID" value="ART32369.1"/>
    <property type="molecule type" value="Genomic_DNA"/>
</dbReference>
<gene>
    <name evidence="1" type="ORF">AEK19_MT2223</name>
</gene>
<organism evidence="1">
    <name type="scientific">Utricularia reniformis</name>
    <dbReference type="NCBI Taxonomy" id="192314"/>
    <lineage>
        <taxon>Eukaryota</taxon>
        <taxon>Viridiplantae</taxon>
        <taxon>Streptophyta</taxon>
        <taxon>Embryophyta</taxon>
        <taxon>Tracheophyta</taxon>
        <taxon>Spermatophyta</taxon>
        <taxon>Magnoliopsida</taxon>
        <taxon>eudicotyledons</taxon>
        <taxon>Gunneridae</taxon>
        <taxon>Pentapetalae</taxon>
        <taxon>asterids</taxon>
        <taxon>lamiids</taxon>
        <taxon>Lamiales</taxon>
        <taxon>Lentibulariaceae</taxon>
        <taxon>Utricularia</taxon>
    </lineage>
</organism>